<feature type="transmembrane region" description="Helical" evidence="1">
    <location>
        <begin position="112"/>
        <end position="131"/>
    </location>
</feature>
<evidence type="ECO:0000256" key="1">
    <source>
        <dbReference type="SAM" id="Phobius"/>
    </source>
</evidence>
<feature type="transmembrane region" description="Helical" evidence="1">
    <location>
        <begin position="137"/>
        <end position="155"/>
    </location>
</feature>
<dbReference type="AlphaFoldDB" id="Q01Y55"/>
<dbReference type="EMBL" id="CP000473">
    <property type="protein sequence ID" value="ABJ85410.1"/>
    <property type="molecule type" value="Genomic_DNA"/>
</dbReference>
<dbReference type="InParanoid" id="Q01Y55"/>
<evidence type="ECO:0008006" key="3">
    <source>
        <dbReference type="Google" id="ProtNLM"/>
    </source>
</evidence>
<accession>Q01Y55</accession>
<feature type="transmembrane region" description="Helical" evidence="1">
    <location>
        <begin position="269"/>
        <end position="287"/>
    </location>
</feature>
<feature type="transmembrane region" description="Helical" evidence="1">
    <location>
        <begin position="86"/>
        <end position="105"/>
    </location>
</feature>
<gene>
    <name evidence="2" type="ordered locus">Acid_4449</name>
</gene>
<keyword evidence="1" id="KW-1133">Transmembrane helix</keyword>
<feature type="transmembrane region" description="Helical" evidence="1">
    <location>
        <begin position="12"/>
        <end position="31"/>
    </location>
</feature>
<feature type="transmembrane region" description="Helical" evidence="1">
    <location>
        <begin position="198"/>
        <end position="216"/>
    </location>
</feature>
<feature type="transmembrane region" description="Helical" evidence="1">
    <location>
        <begin position="319"/>
        <end position="338"/>
    </location>
</feature>
<proteinExistence type="predicted"/>
<dbReference type="HOGENOM" id="CLU_483866_0_0_0"/>
<feature type="transmembrane region" description="Helical" evidence="1">
    <location>
        <begin position="167"/>
        <end position="192"/>
    </location>
</feature>
<evidence type="ECO:0000313" key="2">
    <source>
        <dbReference type="EMBL" id="ABJ85410.1"/>
    </source>
</evidence>
<dbReference type="KEGG" id="sus:Acid_4449"/>
<keyword evidence="1" id="KW-0472">Membrane</keyword>
<name>Q01Y55_SOLUE</name>
<organism evidence="2">
    <name type="scientific">Solibacter usitatus (strain Ellin6076)</name>
    <dbReference type="NCBI Taxonomy" id="234267"/>
    <lineage>
        <taxon>Bacteria</taxon>
        <taxon>Pseudomonadati</taxon>
        <taxon>Acidobacteriota</taxon>
        <taxon>Terriglobia</taxon>
        <taxon>Bryobacterales</taxon>
        <taxon>Solibacteraceae</taxon>
        <taxon>Candidatus Solibacter</taxon>
    </lineage>
</organism>
<feature type="transmembrane region" description="Helical" evidence="1">
    <location>
        <begin position="237"/>
        <end position="263"/>
    </location>
</feature>
<protein>
    <recommendedName>
        <fullName evidence="3">Glycosyltransferase RgtA/B/C/D-like domain-containing protein</fullName>
    </recommendedName>
</protein>
<reference evidence="2" key="1">
    <citation type="submission" date="2006-10" db="EMBL/GenBank/DDBJ databases">
        <title>Complete sequence of Solibacter usitatus Ellin6076.</title>
        <authorList>
            <consortium name="US DOE Joint Genome Institute"/>
            <person name="Copeland A."/>
            <person name="Lucas S."/>
            <person name="Lapidus A."/>
            <person name="Barry K."/>
            <person name="Detter J.C."/>
            <person name="Glavina del Rio T."/>
            <person name="Hammon N."/>
            <person name="Israni S."/>
            <person name="Dalin E."/>
            <person name="Tice H."/>
            <person name="Pitluck S."/>
            <person name="Thompson L.S."/>
            <person name="Brettin T."/>
            <person name="Bruce D."/>
            <person name="Han C."/>
            <person name="Tapia R."/>
            <person name="Gilna P."/>
            <person name="Schmutz J."/>
            <person name="Larimer F."/>
            <person name="Land M."/>
            <person name="Hauser L."/>
            <person name="Kyrpides N."/>
            <person name="Mikhailova N."/>
            <person name="Janssen P.H."/>
            <person name="Kuske C.R."/>
            <person name="Richardson P."/>
        </authorList>
    </citation>
    <scope>NUCLEOTIDE SEQUENCE</scope>
    <source>
        <strain evidence="2">Ellin6076</strain>
    </source>
</reference>
<dbReference type="STRING" id="234267.Acid_4449"/>
<keyword evidence="1" id="KW-0812">Transmembrane</keyword>
<sequence>MPVIRIQVIRRAVPILILLALYWPGVTTWFYQDDFGWLNLRHDVHSTRDLAAALFAPKAHGNMRPLGENAYWLAISSVFGPDPLPFHIAAFLIQAASLLLLGAIIERTVKSHLAAFTAQCLWVVNIGLAPALGWSSIFNQILSAFFFLFAFYFLLRCQWRAHWIAFLLGLGALEINVMYPAIAAVYALLYAPALLRKIAPMFAVSAVAVFLHFHFAPPPAAGVYAPRVDGRMLATFWTYWQWSLGPMPLWLALALTAAVVALIAGRQHLALFGLAFFVLPLLPYLPLPDHKMDYYLAVPAIGIALLGAAAVAVPRYRMAAAAFIAIYLGASLPAASRITRWQHARGERVEDLVLGVKEIRQSMPDGVILLDGIDTDLFWSGVADLPFRALAIPRVYLSPAPVTRIDAAPELLSKYTLPAALARNAVLYRFDGQQLHRSSLSAALTETEPLFVNLADDAFREYFGAGWRAAPGGYREMSGAATVRIGTPRTVSQSLYIGIFETRDFHLTVRANGVELPVTVAHRDNDLSEFRAKLPPAALSWMGMEVALSADRAPLTFGYLEVR</sequence>
<feature type="transmembrane region" description="Helical" evidence="1">
    <location>
        <begin position="294"/>
        <end position="313"/>
    </location>
</feature>